<dbReference type="EMBL" id="QGQD01000102">
    <property type="protein sequence ID" value="TLC98189.1"/>
    <property type="molecule type" value="Genomic_DNA"/>
</dbReference>
<dbReference type="STRING" id="180332.GCA_000797495_02051"/>
<name>A0A4U8Q0K0_9FIRM</name>
<evidence type="ECO:0000313" key="2">
    <source>
        <dbReference type="Proteomes" id="UP000306509"/>
    </source>
</evidence>
<comment type="caution">
    <text evidence="1">The sequence shown here is derived from an EMBL/GenBank/DDBJ whole genome shotgun (WGS) entry which is preliminary data.</text>
</comment>
<organism evidence="1 2">
    <name type="scientific">Robinsoniella peoriensis</name>
    <dbReference type="NCBI Taxonomy" id="180332"/>
    <lineage>
        <taxon>Bacteria</taxon>
        <taxon>Bacillati</taxon>
        <taxon>Bacillota</taxon>
        <taxon>Clostridia</taxon>
        <taxon>Lachnospirales</taxon>
        <taxon>Lachnospiraceae</taxon>
        <taxon>Robinsoniella</taxon>
    </lineage>
</organism>
<keyword evidence="2" id="KW-1185">Reference proteome</keyword>
<dbReference type="RefSeq" id="WP_138003925.1">
    <property type="nucleotide sequence ID" value="NZ_QGQD01000102.1"/>
</dbReference>
<gene>
    <name evidence="1" type="ORF">DSM106044_04966</name>
</gene>
<proteinExistence type="predicted"/>
<dbReference type="AlphaFoldDB" id="A0A4U8Q0K0"/>
<evidence type="ECO:0000313" key="1">
    <source>
        <dbReference type="EMBL" id="TLC98189.1"/>
    </source>
</evidence>
<reference evidence="1 2" key="1">
    <citation type="journal article" date="2019" name="Anaerobe">
        <title>Detection of Robinsoniella peoriensis in multiple bone samples of a trauma patient.</title>
        <authorList>
            <person name="Schrottner P."/>
            <person name="Hartwich K."/>
            <person name="Bunk B."/>
            <person name="Schober I."/>
            <person name="Helbig S."/>
            <person name="Rudolph W.W."/>
            <person name="Gunzer F."/>
        </authorList>
    </citation>
    <scope>NUCLEOTIDE SEQUENCE [LARGE SCALE GENOMIC DNA]</scope>
    <source>
        <strain evidence="1 2">DSM 106044</strain>
    </source>
</reference>
<accession>A0A4U8Q0K0</accession>
<sequence length="79" mass="8926">MTKKIFVEVTARFGTDGTITPLSILWEDGHIYTIDKVIDIRRAASLKAGGQGMRYTIAIGGHQAYLFYENPNWFVEGKF</sequence>
<dbReference type="Proteomes" id="UP000306509">
    <property type="component" value="Unassembled WGS sequence"/>
</dbReference>
<protein>
    <submittedName>
        <fullName evidence="1">Uncharacterized protein</fullName>
    </submittedName>
</protein>